<evidence type="ECO:0000313" key="2">
    <source>
        <dbReference type="Proteomes" id="UP000006258"/>
    </source>
</evidence>
<reference evidence="1" key="1">
    <citation type="submission" date="2010-07" db="EMBL/GenBank/DDBJ databases">
        <authorList>
            <person name="Muzny D."/>
            <person name="Qin X."/>
            <person name="Buhay C."/>
            <person name="Dugan-Rocha S."/>
            <person name="Ding Y."/>
            <person name="Chen G."/>
            <person name="Hawes A."/>
            <person name="Holder M."/>
            <person name="Jhangiani S."/>
            <person name="Johnson A."/>
            <person name="Khan Z."/>
            <person name="Li Z."/>
            <person name="Liu W."/>
            <person name="Liu X."/>
            <person name="Perez L."/>
            <person name="Shen H."/>
            <person name="Wang Q."/>
            <person name="Watt J."/>
            <person name="Xi L."/>
            <person name="Xin Y."/>
            <person name="Zhou J."/>
            <person name="Deng J."/>
            <person name="Jiang H."/>
            <person name="Liu Y."/>
            <person name="Qu J."/>
            <person name="Song X.-Z."/>
            <person name="Zhang L."/>
            <person name="Villasana D."/>
            <person name="Johnson A."/>
            <person name="Liu J."/>
            <person name="Liyanage D."/>
            <person name="Lorensuhewa L."/>
            <person name="Robinson T."/>
            <person name="Song A."/>
            <person name="Song B.-B."/>
            <person name="Dinh H."/>
            <person name="Thornton R."/>
            <person name="Coyle M."/>
            <person name="Francisco L."/>
            <person name="Jackson L."/>
            <person name="Javaid M."/>
            <person name="Korchina V."/>
            <person name="Kovar C."/>
            <person name="Mata R."/>
            <person name="Mathew T."/>
            <person name="Ngo R."/>
            <person name="Nguyen L."/>
            <person name="Nguyen N."/>
            <person name="Okwuonu G."/>
            <person name="Ongeri F."/>
            <person name="Pham C."/>
            <person name="Simmons D."/>
            <person name="Wilczek-Boney K."/>
            <person name="Hale W."/>
            <person name="Jakkamsetti A."/>
            <person name="Pham P."/>
            <person name="Ruth R."/>
            <person name="San Lucas F."/>
            <person name="Warren J."/>
            <person name="Zhang J."/>
            <person name="Zhao Z."/>
            <person name="Zhou C."/>
            <person name="Zhu D."/>
            <person name="Lee S."/>
            <person name="Bess C."/>
            <person name="Blankenburg K."/>
            <person name="Forbes L."/>
            <person name="Fu Q."/>
            <person name="Gubbala S."/>
            <person name="Hirani K."/>
            <person name="Jayaseelan J.C."/>
            <person name="Lara F."/>
            <person name="Munidasa M."/>
            <person name="Palculict T."/>
            <person name="Patil S."/>
            <person name="Pu L.-L."/>
            <person name="Saada N."/>
            <person name="Tang L."/>
            <person name="Weissenberger G."/>
            <person name="Zhu Y."/>
            <person name="Hemphill L."/>
            <person name="Shang Y."/>
            <person name="Youmans B."/>
            <person name="Ayvaz T."/>
            <person name="Ross M."/>
            <person name="Santibanez J."/>
            <person name="Aqrawi P."/>
            <person name="Gross S."/>
            <person name="Joshi V."/>
            <person name="Fowler G."/>
            <person name="Nazareth L."/>
            <person name="Reid J."/>
            <person name="Worley K."/>
            <person name="Petrosino J."/>
            <person name="Highlander S."/>
            <person name="Gibbs R."/>
        </authorList>
    </citation>
    <scope>NUCLEOTIDE SEQUENCE [LARGE SCALE GENOMIC DNA]</scope>
    <source>
        <strain evidence="1">ATCC 33861</strain>
    </source>
</reference>
<protein>
    <submittedName>
        <fullName evidence="1">Uncharacterized protein</fullName>
    </submittedName>
</protein>
<dbReference type="EMBL" id="ACHA02000002">
    <property type="protein sequence ID" value="EFK59644.1"/>
    <property type="molecule type" value="Genomic_DNA"/>
</dbReference>
<dbReference type="Proteomes" id="UP000006258">
    <property type="component" value="Unassembled WGS sequence"/>
</dbReference>
<dbReference type="AlphaFoldDB" id="D7VHU2"/>
<dbReference type="RefSeq" id="WP_002997732.1">
    <property type="nucleotide sequence ID" value="NZ_GL379771.1"/>
</dbReference>
<sequence>MKCRYFLIILSILGLYLLPGKVVAQTDSIVTFESFDYDIYGNITYSSVNGYLFSSGRTERYKKENFITYAPQYYASVNPSIQNLLEKRILNKQISNTGSRSNDNGNSWVTSNQSFYVYDDTFGLYPIAEYYLPQGATANVPMPDFNLHTPDIDNRFRRAYAVELMDSKGRPIQVSDRAGIASCYLYSQEGQLTCQVDNGKLSDIAYTGFEVVEESFNTGWTFTDLQTNSMFLMPMYGSARFYQCESMNLDVNKTYILSLWCAIDNPSHSEMGYHIVTSGGSHTLLDTMMVVNPDAPNGAMFFKKFTFSIKNAIQVSLQSNPTAAGNYYIDELRLHPQESQMKTYRYERINGVHRVVRSADSRHDLEWLKYDNLGRLYQRYDKNLKLTLEKEYTRWTQ</sequence>
<comment type="caution">
    <text evidence="1">The sequence shown here is derived from an EMBL/GenBank/DDBJ whole genome shotgun (WGS) entry which is preliminary data.</text>
</comment>
<dbReference type="GeneID" id="95429196"/>
<accession>D7VHU2</accession>
<keyword evidence="2" id="KW-1185">Reference proteome</keyword>
<proteinExistence type="predicted"/>
<gene>
    <name evidence="1" type="ORF">HMPREF0766_10561</name>
</gene>
<organism evidence="1 2">
    <name type="scientific">Sphingobacterium spiritivorum ATCC 33861</name>
    <dbReference type="NCBI Taxonomy" id="525373"/>
    <lineage>
        <taxon>Bacteria</taxon>
        <taxon>Pseudomonadati</taxon>
        <taxon>Bacteroidota</taxon>
        <taxon>Sphingobacteriia</taxon>
        <taxon>Sphingobacteriales</taxon>
        <taxon>Sphingobacteriaceae</taxon>
        <taxon>Sphingobacterium</taxon>
    </lineage>
</organism>
<dbReference type="OrthoDB" id="680656at2"/>
<evidence type="ECO:0000313" key="1">
    <source>
        <dbReference type="EMBL" id="EFK59644.1"/>
    </source>
</evidence>
<dbReference type="HOGENOM" id="CLU_694277_0_0_10"/>
<dbReference type="STRING" id="525373.HMPREF0766_10561"/>
<name>D7VHU2_SPHSI</name>